<protein>
    <submittedName>
        <fullName evidence="6">LysR family transcriptional regulator</fullName>
    </submittedName>
</protein>
<evidence type="ECO:0000256" key="4">
    <source>
        <dbReference type="ARBA" id="ARBA00023163"/>
    </source>
</evidence>
<dbReference type="PROSITE" id="PS50931">
    <property type="entry name" value="HTH_LYSR"/>
    <property type="match status" value="1"/>
</dbReference>
<dbReference type="InterPro" id="IPR036390">
    <property type="entry name" value="WH_DNA-bd_sf"/>
</dbReference>
<dbReference type="FunFam" id="1.10.10.10:FF:000001">
    <property type="entry name" value="LysR family transcriptional regulator"/>
    <property type="match status" value="1"/>
</dbReference>
<gene>
    <name evidence="6" type="ORF">H4O21_18520</name>
</gene>
<dbReference type="InterPro" id="IPR005119">
    <property type="entry name" value="LysR_subst-bd"/>
</dbReference>
<sequence>MQSPPLKAIQYFCIAAQHMSFKEAARQLSVTPGAVSQQVRILESWLGGSLFNRGTRMISLTPLGSTYFNRVNPLLQELIGVTHSMQMLSFSRSLKLSLTQSFSALWLNSNLKEFIQQHPLIDLRIHTSSYLINFADDGSELAIRYLAAPDPSLSCYLLQSLRLFPVCSMDYLEQFPGIRQGDFSDCTLIHDILHPDWHRFYPEMQLDNFNLRALHFDQAQLALSCAENGLGITLADQILARDALAKQRLVRVGTHSLPAHRHLYLAYSARAPLSPQAELLKNWLLLKLAEV</sequence>
<evidence type="ECO:0000259" key="5">
    <source>
        <dbReference type="PROSITE" id="PS50931"/>
    </source>
</evidence>
<comment type="caution">
    <text evidence="6">The sequence shown here is derived from an EMBL/GenBank/DDBJ whole genome shotgun (WGS) entry which is preliminary data.</text>
</comment>
<keyword evidence="3" id="KW-0238">DNA-binding</keyword>
<keyword evidence="2" id="KW-0805">Transcription regulation</keyword>
<dbReference type="Gene3D" id="3.40.190.10">
    <property type="entry name" value="Periplasmic binding protein-like II"/>
    <property type="match status" value="2"/>
</dbReference>
<accession>A0A839IVG2</accession>
<dbReference type="InterPro" id="IPR036388">
    <property type="entry name" value="WH-like_DNA-bd_sf"/>
</dbReference>
<dbReference type="GO" id="GO:0006351">
    <property type="term" value="P:DNA-templated transcription"/>
    <property type="evidence" value="ECO:0007669"/>
    <property type="project" value="TreeGrafter"/>
</dbReference>
<dbReference type="RefSeq" id="WP_182810370.1">
    <property type="nucleotide sequence ID" value="NZ_JACJFM010000031.1"/>
</dbReference>
<feature type="domain" description="HTH lysR-type" evidence="5">
    <location>
        <begin position="4"/>
        <end position="61"/>
    </location>
</feature>
<evidence type="ECO:0000256" key="1">
    <source>
        <dbReference type="ARBA" id="ARBA00009437"/>
    </source>
</evidence>
<keyword evidence="4" id="KW-0804">Transcription</keyword>
<dbReference type="GO" id="GO:0003700">
    <property type="term" value="F:DNA-binding transcription factor activity"/>
    <property type="evidence" value="ECO:0007669"/>
    <property type="project" value="InterPro"/>
</dbReference>
<evidence type="ECO:0000256" key="2">
    <source>
        <dbReference type="ARBA" id="ARBA00023015"/>
    </source>
</evidence>
<dbReference type="InterPro" id="IPR000847">
    <property type="entry name" value="LysR_HTH_N"/>
</dbReference>
<dbReference type="AlphaFoldDB" id="A0A839IVG2"/>
<evidence type="ECO:0000313" key="6">
    <source>
        <dbReference type="EMBL" id="MBB1488604.1"/>
    </source>
</evidence>
<evidence type="ECO:0000256" key="3">
    <source>
        <dbReference type="ARBA" id="ARBA00023125"/>
    </source>
</evidence>
<dbReference type="PANTHER" id="PTHR30537">
    <property type="entry name" value="HTH-TYPE TRANSCRIPTIONAL REGULATOR"/>
    <property type="match status" value="1"/>
</dbReference>
<dbReference type="Gene3D" id="1.10.10.10">
    <property type="entry name" value="Winged helix-like DNA-binding domain superfamily/Winged helix DNA-binding domain"/>
    <property type="match status" value="1"/>
</dbReference>
<dbReference type="Proteomes" id="UP000565262">
    <property type="component" value="Unassembled WGS sequence"/>
</dbReference>
<dbReference type="InterPro" id="IPR058163">
    <property type="entry name" value="LysR-type_TF_proteobact-type"/>
</dbReference>
<dbReference type="PRINTS" id="PR00039">
    <property type="entry name" value="HTHLYSR"/>
</dbReference>
<dbReference type="Pfam" id="PF03466">
    <property type="entry name" value="LysR_substrate"/>
    <property type="match status" value="1"/>
</dbReference>
<dbReference type="SUPFAM" id="SSF53850">
    <property type="entry name" value="Periplasmic binding protein-like II"/>
    <property type="match status" value="1"/>
</dbReference>
<proteinExistence type="inferred from homology"/>
<comment type="similarity">
    <text evidence="1">Belongs to the LysR transcriptional regulatory family.</text>
</comment>
<keyword evidence="7" id="KW-1185">Reference proteome</keyword>
<evidence type="ECO:0000313" key="7">
    <source>
        <dbReference type="Proteomes" id="UP000565262"/>
    </source>
</evidence>
<dbReference type="Pfam" id="PF00126">
    <property type="entry name" value="HTH_1"/>
    <property type="match status" value="1"/>
</dbReference>
<reference evidence="6 7" key="1">
    <citation type="submission" date="2020-08" db="EMBL/GenBank/DDBJ databases">
        <title>Oceanospirillum sp. nov. isolated from marine sediment.</title>
        <authorList>
            <person name="Ji X."/>
        </authorList>
    </citation>
    <scope>NUCLEOTIDE SEQUENCE [LARGE SCALE GENOMIC DNA]</scope>
    <source>
        <strain evidence="6 7">D5</strain>
    </source>
</reference>
<dbReference type="GO" id="GO:0043565">
    <property type="term" value="F:sequence-specific DNA binding"/>
    <property type="evidence" value="ECO:0007669"/>
    <property type="project" value="TreeGrafter"/>
</dbReference>
<dbReference type="PANTHER" id="PTHR30537:SF74">
    <property type="entry name" value="HTH-TYPE TRANSCRIPTIONAL REGULATOR TRPI"/>
    <property type="match status" value="1"/>
</dbReference>
<name>A0A839IVG2_9GAMM</name>
<dbReference type="EMBL" id="JACJFM010000031">
    <property type="protein sequence ID" value="MBB1488604.1"/>
    <property type="molecule type" value="Genomic_DNA"/>
</dbReference>
<organism evidence="6 7">
    <name type="scientific">Oceanospirillum sediminis</name>
    <dbReference type="NCBI Taxonomy" id="2760088"/>
    <lineage>
        <taxon>Bacteria</taxon>
        <taxon>Pseudomonadati</taxon>
        <taxon>Pseudomonadota</taxon>
        <taxon>Gammaproteobacteria</taxon>
        <taxon>Oceanospirillales</taxon>
        <taxon>Oceanospirillaceae</taxon>
        <taxon>Oceanospirillum</taxon>
    </lineage>
</organism>
<dbReference type="SUPFAM" id="SSF46785">
    <property type="entry name" value="Winged helix' DNA-binding domain"/>
    <property type="match status" value="1"/>
</dbReference>